<feature type="domain" description="OTU" evidence="2">
    <location>
        <begin position="1"/>
        <end position="147"/>
    </location>
</feature>
<feature type="compositionally biased region" description="Polar residues" evidence="1">
    <location>
        <begin position="227"/>
        <end position="239"/>
    </location>
</feature>
<gene>
    <name evidence="3" type="ORF">BJ875DRAFT_384438</name>
</gene>
<dbReference type="InterPro" id="IPR038765">
    <property type="entry name" value="Papain-like_cys_pep_sf"/>
</dbReference>
<protein>
    <submittedName>
        <fullName evidence="3">OTU domain-containing protein 3</fullName>
    </submittedName>
</protein>
<comment type="caution">
    <text evidence="3">The sequence shown here is derived from an EMBL/GenBank/DDBJ whole genome shotgun (WGS) entry which is preliminary data.</text>
</comment>
<dbReference type="EMBL" id="MU251645">
    <property type="protein sequence ID" value="KAG9230778.1"/>
    <property type="molecule type" value="Genomic_DNA"/>
</dbReference>
<dbReference type="PANTHER" id="PTHR12419">
    <property type="entry name" value="OTU DOMAIN CONTAINING PROTEIN"/>
    <property type="match status" value="1"/>
</dbReference>
<dbReference type="GO" id="GO:0004843">
    <property type="term" value="F:cysteine-type deubiquitinase activity"/>
    <property type="evidence" value="ECO:0007669"/>
    <property type="project" value="TreeGrafter"/>
</dbReference>
<dbReference type="AlphaFoldDB" id="A0A9P7YD14"/>
<feature type="compositionally biased region" description="Basic and acidic residues" evidence="1">
    <location>
        <begin position="345"/>
        <end position="361"/>
    </location>
</feature>
<keyword evidence="4" id="KW-1185">Reference proteome</keyword>
<evidence type="ECO:0000259" key="2">
    <source>
        <dbReference type="PROSITE" id="PS50802"/>
    </source>
</evidence>
<dbReference type="OrthoDB" id="409956at2759"/>
<dbReference type="Gene3D" id="3.90.70.80">
    <property type="match status" value="1"/>
</dbReference>
<dbReference type="Pfam" id="PF02338">
    <property type="entry name" value="OTU"/>
    <property type="match status" value="1"/>
</dbReference>
<dbReference type="PANTHER" id="PTHR12419:SF7">
    <property type="entry name" value="OTU DOMAIN-CONTAINING PROTEIN 3"/>
    <property type="match status" value="1"/>
</dbReference>
<evidence type="ECO:0000313" key="3">
    <source>
        <dbReference type="EMBL" id="KAG9230778.1"/>
    </source>
</evidence>
<dbReference type="PROSITE" id="PS50802">
    <property type="entry name" value="OTU"/>
    <property type="match status" value="1"/>
</dbReference>
<dbReference type="InterPro" id="IPR003323">
    <property type="entry name" value="OTU_dom"/>
</dbReference>
<name>A0A9P7YD14_9HELO</name>
<organism evidence="3 4">
    <name type="scientific">Amylocarpus encephaloides</name>
    <dbReference type="NCBI Taxonomy" id="45428"/>
    <lineage>
        <taxon>Eukaryota</taxon>
        <taxon>Fungi</taxon>
        <taxon>Dikarya</taxon>
        <taxon>Ascomycota</taxon>
        <taxon>Pezizomycotina</taxon>
        <taxon>Leotiomycetes</taxon>
        <taxon>Helotiales</taxon>
        <taxon>Helotiales incertae sedis</taxon>
        <taxon>Amylocarpus</taxon>
    </lineage>
</organism>
<feature type="region of interest" description="Disordered" evidence="1">
    <location>
        <begin position="222"/>
        <end position="372"/>
    </location>
</feature>
<dbReference type="SUPFAM" id="SSF54001">
    <property type="entry name" value="Cysteine proteinases"/>
    <property type="match status" value="1"/>
</dbReference>
<reference evidence="3" key="1">
    <citation type="journal article" date="2021" name="IMA Fungus">
        <title>Genomic characterization of three marine fungi, including Emericellopsis atlantica sp. nov. with signatures of a generalist lifestyle and marine biomass degradation.</title>
        <authorList>
            <person name="Hagestad O.C."/>
            <person name="Hou L."/>
            <person name="Andersen J.H."/>
            <person name="Hansen E.H."/>
            <person name="Altermark B."/>
            <person name="Li C."/>
            <person name="Kuhnert E."/>
            <person name="Cox R.J."/>
            <person name="Crous P.W."/>
            <person name="Spatafora J.W."/>
            <person name="Lail K."/>
            <person name="Amirebrahimi M."/>
            <person name="Lipzen A."/>
            <person name="Pangilinan J."/>
            <person name="Andreopoulos W."/>
            <person name="Hayes R.D."/>
            <person name="Ng V."/>
            <person name="Grigoriev I.V."/>
            <person name="Jackson S.A."/>
            <person name="Sutton T.D.S."/>
            <person name="Dobson A.D.W."/>
            <person name="Rama T."/>
        </authorList>
    </citation>
    <scope>NUCLEOTIDE SEQUENCE</scope>
    <source>
        <strain evidence="3">TRa018bII</strain>
    </source>
</reference>
<feature type="non-terminal residue" evidence="3">
    <location>
        <position position="1"/>
    </location>
</feature>
<dbReference type="InterPro" id="IPR050704">
    <property type="entry name" value="Peptidase_C85-like"/>
</dbReference>
<sequence length="382" mass="43006">GNCLFNALSDQIYGDESKNMEIRANVVEYMREHKGELLPFIDVNDGQRRNPKRKNTADPQNTPFSEGPTEAARENAFEDRLHRMAQFGTYGDNMEILAFAKCYNHDVRIYSHRGHVLNIRAADDDQERPIAWIAHHVWEHYSSVRCVDGPFEGLPNVQPKNVAEGAAESTETFPDRGPAIQDWQIKVVQTSAGNPLDEDHMGPIISERRGHFGKFLSNLLENDEHSSTSGTPGRNSDLGSSSVERDVDSEDEDFHAPRKKQDRKKSHATKPTNHLPVGRTQSTSPSTPPLRPRIILQTASQRAKLKRQRAKTSSIETTPPPTAEEEAQITSDSEKKRGRTLITAREMKRVKQWKGAKERKQQKTKGPSPPVHTLGTLTMIQI</sequence>
<feature type="compositionally biased region" description="Basic residues" evidence="1">
    <location>
        <begin position="257"/>
        <end position="268"/>
    </location>
</feature>
<accession>A0A9P7YD14</accession>
<evidence type="ECO:0000256" key="1">
    <source>
        <dbReference type="SAM" id="MobiDB-lite"/>
    </source>
</evidence>
<dbReference type="CDD" id="cd22756">
    <property type="entry name" value="OTU_OTUD3-like"/>
    <property type="match status" value="1"/>
</dbReference>
<dbReference type="GO" id="GO:0016579">
    <property type="term" value="P:protein deubiquitination"/>
    <property type="evidence" value="ECO:0007669"/>
    <property type="project" value="TreeGrafter"/>
</dbReference>
<feature type="region of interest" description="Disordered" evidence="1">
    <location>
        <begin position="42"/>
        <end position="71"/>
    </location>
</feature>
<proteinExistence type="predicted"/>
<evidence type="ECO:0000313" key="4">
    <source>
        <dbReference type="Proteomes" id="UP000824998"/>
    </source>
</evidence>
<dbReference type="Proteomes" id="UP000824998">
    <property type="component" value="Unassembled WGS sequence"/>
</dbReference>